<dbReference type="InterPro" id="IPR042271">
    <property type="entry name" value="Zinicin_2_N"/>
</dbReference>
<dbReference type="EMBL" id="CP154795">
    <property type="protein sequence ID" value="XAN07282.1"/>
    <property type="molecule type" value="Genomic_DNA"/>
</dbReference>
<dbReference type="PANTHER" id="PTHR39420">
    <property type="match status" value="1"/>
</dbReference>
<evidence type="ECO:0000256" key="1">
    <source>
        <dbReference type="SAM" id="MobiDB-lite"/>
    </source>
</evidence>
<keyword evidence="2" id="KW-0645">Protease</keyword>
<feature type="compositionally biased region" description="Polar residues" evidence="1">
    <location>
        <begin position="433"/>
        <end position="448"/>
    </location>
</feature>
<dbReference type="Gene3D" id="1.20.150.30">
    <property type="entry name" value="Zincin-like metallopeptidase, N-terminal domain"/>
    <property type="match status" value="1"/>
</dbReference>
<feature type="compositionally biased region" description="Basic and acidic residues" evidence="1">
    <location>
        <begin position="449"/>
        <end position="472"/>
    </location>
</feature>
<evidence type="ECO:0000313" key="2">
    <source>
        <dbReference type="EMBL" id="XAN07282.1"/>
    </source>
</evidence>
<dbReference type="PANTHER" id="PTHR39420:SF2">
    <property type="entry name" value="HYDROLASE"/>
    <property type="match status" value="1"/>
</dbReference>
<keyword evidence="3" id="KW-1185">Reference proteome</keyword>
<dbReference type="NCBIfam" id="TIGR03624">
    <property type="entry name" value="putative hydrolase"/>
    <property type="match status" value="1"/>
</dbReference>
<dbReference type="Proteomes" id="UP001442841">
    <property type="component" value="Chromosome"/>
</dbReference>
<dbReference type="RefSeq" id="WP_425308735.1">
    <property type="nucleotide sequence ID" value="NZ_CP154795.1"/>
</dbReference>
<sequence>MADHNDPDRDPDDRSDQPQNPFEALFQGLGLGGSGQPDLNAMMSQLGQMMSQFGLGGMFTPGGTGQQGPSWEPIRDLARRVVAARGSDPTPSSAQLQELGDSVRLAETWLDDATDFPSTGGTVAVWSRAEWVENTMPTWRRLVEPVAEAMTDAMANSMTLPDEAEAAGLAGLDAMLRPMLKSSGSMIFGQQAGQAIGNLATRVLSATETGLPLTGERERHIALVPTNVAAFAEGLDQSTDDVRLYLSLRECARQRLFAAAPWLGPQVLALVEQYARGISIDLSSLEDAMGSMDLTSLNPESMLEMSEKLQGSLFEPKQTPAQKEVLERLETLLALVEGWVDEVVAQATQRWMPSAVPLAETMRRRRATDGPTEATFSALVGLELRPRRLRDATNLWAAIRDARGAEGRDALWSHPDILPTSAALDDPMGFVSNEPTTEQQDGSGSTQSDLDRELEALLQRAEAEREAERQADQDPDDDGDDSTPGAGPR</sequence>
<gene>
    <name evidence="2" type="ORF">AADG42_08240</name>
</gene>
<feature type="region of interest" description="Disordered" evidence="1">
    <location>
        <begin position="423"/>
        <end position="489"/>
    </location>
</feature>
<name>A0ABZ3FMM1_9ACTN</name>
<feature type="region of interest" description="Disordered" evidence="1">
    <location>
        <begin position="1"/>
        <end position="22"/>
    </location>
</feature>
<dbReference type="GO" id="GO:0008237">
    <property type="term" value="F:metallopeptidase activity"/>
    <property type="evidence" value="ECO:0007669"/>
    <property type="project" value="UniProtKB-KW"/>
</dbReference>
<reference evidence="2 3" key="1">
    <citation type="submission" date="2024-04" db="EMBL/GenBank/DDBJ databases">
        <title>Isolation of an actinomycete strain from pig manure.</title>
        <authorList>
            <person name="Gong T."/>
            <person name="Yu Z."/>
            <person name="An M."/>
            <person name="Wei C."/>
            <person name="Yang W."/>
            <person name="Liu L."/>
        </authorList>
    </citation>
    <scope>NUCLEOTIDE SEQUENCE [LARGE SCALE GENOMIC DNA]</scope>
    <source>
        <strain evidence="2 3">ZF39</strain>
    </source>
</reference>
<dbReference type="SUPFAM" id="SSF55486">
    <property type="entry name" value="Metalloproteases ('zincins'), catalytic domain"/>
    <property type="match status" value="1"/>
</dbReference>
<feature type="compositionally biased region" description="Basic and acidic residues" evidence="1">
    <location>
        <begin position="1"/>
        <end position="16"/>
    </location>
</feature>
<organism evidence="2 3">
    <name type="scientific">Ammonicoccus fulvus</name>
    <dbReference type="NCBI Taxonomy" id="3138240"/>
    <lineage>
        <taxon>Bacteria</taxon>
        <taxon>Bacillati</taxon>
        <taxon>Actinomycetota</taxon>
        <taxon>Actinomycetes</taxon>
        <taxon>Propionibacteriales</taxon>
        <taxon>Propionibacteriaceae</taxon>
        <taxon>Ammonicoccus</taxon>
    </lineage>
</organism>
<evidence type="ECO:0000313" key="3">
    <source>
        <dbReference type="Proteomes" id="UP001442841"/>
    </source>
</evidence>
<accession>A0ABZ3FMM1</accession>
<keyword evidence="2" id="KW-0482">Metalloprotease</keyword>
<proteinExistence type="predicted"/>
<keyword evidence="2" id="KW-0378">Hydrolase</keyword>
<protein>
    <submittedName>
        <fullName evidence="2">Zinc-dependent metalloprotease</fullName>
    </submittedName>
</protein>
<dbReference type="InterPro" id="IPR018766">
    <property type="entry name" value="Zinicin_2"/>
</dbReference>
<dbReference type="Pfam" id="PF10103">
    <property type="entry name" value="Zincin_2"/>
    <property type="match status" value="1"/>
</dbReference>